<proteinExistence type="inferred from homology"/>
<protein>
    <submittedName>
        <fullName evidence="3">PD40 domain-containing protein</fullName>
    </submittedName>
</protein>
<keyword evidence="4" id="KW-1185">Reference proteome</keyword>
<keyword evidence="2" id="KW-0732">Signal</keyword>
<dbReference type="PANTHER" id="PTHR36842:SF1">
    <property type="entry name" value="PROTEIN TOLB"/>
    <property type="match status" value="1"/>
</dbReference>
<organism evidence="3 4">
    <name type="scientific">Marseilla massiliensis</name>
    <dbReference type="NCBI Taxonomy" id="1841864"/>
    <lineage>
        <taxon>Bacteria</taxon>
        <taxon>Pseudomonadati</taxon>
        <taxon>Bacteroidota</taxon>
        <taxon>Bacteroidia</taxon>
        <taxon>Bacteroidales</taxon>
        <taxon>Prevotellaceae</taxon>
        <taxon>Marseilla</taxon>
    </lineage>
</organism>
<name>A0A938WP71_9BACT</name>
<dbReference type="Proteomes" id="UP000764045">
    <property type="component" value="Unassembled WGS sequence"/>
</dbReference>
<dbReference type="SUPFAM" id="SSF82171">
    <property type="entry name" value="DPP6 N-terminal domain-like"/>
    <property type="match status" value="1"/>
</dbReference>
<dbReference type="PANTHER" id="PTHR36842">
    <property type="entry name" value="PROTEIN TOLB HOMOLOG"/>
    <property type="match status" value="1"/>
</dbReference>
<dbReference type="AlphaFoldDB" id="A0A938WP71"/>
<evidence type="ECO:0000313" key="3">
    <source>
        <dbReference type="EMBL" id="MBM6662582.1"/>
    </source>
</evidence>
<comment type="caution">
    <text evidence="3">The sequence shown here is derived from an EMBL/GenBank/DDBJ whole genome shotgun (WGS) entry which is preliminary data.</text>
</comment>
<dbReference type="InterPro" id="IPR011659">
    <property type="entry name" value="WD40"/>
</dbReference>
<evidence type="ECO:0000256" key="1">
    <source>
        <dbReference type="ARBA" id="ARBA00009820"/>
    </source>
</evidence>
<dbReference type="EMBL" id="JACJJL010000024">
    <property type="protein sequence ID" value="MBM6662582.1"/>
    <property type="molecule type" value="Genomic_DNA"/>
</dbReference>
<accession>A0A938WP71</accession>
<feature type="chain" id="PRO_5037462677" evidence="2">
    <location>
        <begin position="20"/>
        <end position="334"/>
    </location>
</feature>
<feature type="signal peptide" evidence="2">
    <location>
        <begin position="1"/>
        <end position="19"/>
    </location>
</feature>
<gene>
    <name evidence="3" type="ORF">H6B30_12610</name>
</gene>
<reference evidence="3 4" key="1">
    <citation type="journal article" date="2021" name="Sci. Rep.">
        <title>The distribution of antibiotic resistance genes in chicken gut microbiota commensals.</title>
        <authorList>
            <person name="Juricova H."/>
            <person name="Matiasovicova J."/>
            <person name="Kubasova T."/>
            <person name="Cejkova D."/>
            <person name="Rychlik I."/>
        </authorList>
    </citation>
    <scope>NUCLEOTIDE SEQUENCE [LARGE SCALE GENOMIC DNA]</scope>
    <source>
        <strain evidence="3 4">An819</strain>
    </source>
</reference>
<dbReference type="Pfam" id="PF07676">
    <property type="entry name" value="PD40"/>
    <property type="match status" value="2"/>
</dbReference>
<dbReference type="InterPro" id="IPR011042">
    <property type="entry name" value="6-blade_b-propeller_TolB-like"/>
</dbReference>
<dbReference type="Gene3D" id="2.120.10.30">
    <property type="entry name" value="TolB, C-terminal domain"/>
    <property type="match status" value="2"/>
</dbReference>
<evidence type="ECO:0000313" key="4">
    <source>
        <dbReference type="Proteomes" id="UP000764045"/>
    </source>
</evidence>
<sequence>MAKAVLTLALAAATEAAWAQVDYSVVAVNEETGLELTRITQDNDYVCMPEVRRNAGNLNWLSNRIIDISTDGQRLAYLSARNNTTNIFIKDVARQGSSVQRTNRRAVIDFSYSHDGRYLCFSERSGDCNQIFQTAAEGSYVCRQITSGNTDYSPVYTDDMKDIVFARQENTGVSVWSYNVANNFLANYTRGMNPCPIKGRKALLCARTDASGRSEIWRVDYETGVEECLMADPAHSFTTPSVSPDGQWILAVGSSVLMNGAQRYANTDIFVCRTDGTQLTQLTYHAADDLSPAWGRDGRHIYFISQRGSATATANVWRMAFTLWKGEGNIINNR</sequence>
<evidence type="ECO:0000256" key="2">
    <source>
        <dbReference type="SAM" id="SignalP"/>
    </source>
</evidence>
<comment type="similarity">
    <text evidence="1">Belongs to the TolB family.</text>
</comment>